<evidence type="ECO:0000259" key="1">
    <source>
        <dbReference type="Pfam" id="PF00651"/>
    </source>
</evidence>
<accession>A0AAV4MAP9</accession>
<dbReference type="InterPro" id="IPR011333">
    <property type="entry name" value="SKP1/BTB/POZ_sf"/>
</dbReference>
<dbReference type="Gene3D" id="3.30.710.10">
    <property type="entry name" value="Potassium Channel Kv1.1, Chain A"/>
    <property type="match status" value="1"/>
</dbReference>
<proteinExistence type="predicted"/>
<organism evidence="2 3">
    <name type="scientific">Caerostris extrusa</name>
    <name type="common">Bark spider</name>
    <name type="synonym">Caerostris bankana</name>
    <dbReference type="NCBI Taxonomy" id="172846"/>
    <lineage>
        <taxon>Eukaryota</taxon>
        <taxon>Metazoa</taxon>
        <taxon>Ecdysozoa</taxon>
        <taxon>Arthropoda</taxon>
        <taxon>Chelicerata</taxon>
        <taxon>Arachnida</taxon>
        <taxon>Araneae</taxon>
        <taxon>Araneomorphae</taxon>
        <taxon>Entelegynae</taxon>
        <taxon>Araneoidea</taxon>
        <taxon>Araneidae</taxon>
        <taxon>Caerostris</taxon>
    </lineage>
</organism>
<name>A0AAV4MAP9_CAEEX</name>
<comment type="caution">
    <text evidence="2">The sequence shown here is derived from an EMBL/GenBank/DDBJ whole genome shotgun (WGS) entry which is preliminary data.</text>
</comment>
<dbReference type="AlphaFoldDB" id="A0AAV4MAP9"/>
<protein>
    <recommendedName>
        <fullName evidence="1">BTB domain-containing protein</fullName>
    </recommendedName>
</protein>
<sequence>MLQSDMKEKAQDCIHIEDVDADTVRRLLLYKYTDACEDLQWRVHAANACEALMIADLHQDEHLKSATSEFILKHDKRNIQFRRVETRHTK</sequence>
<dbReference type="InterPro" id="IPR000210">
    <property type="entry name" value="BTB/POZ_dom"/>
</dbReference>
<dbReference type="Proteomes" id="UP001054945">
    <property type="component" value="Unassembled WGS sequence"/>
</dbReference>
<evidence type="ECO:0000313" key="3">
    <source>
        <dbReference type="Proteomes" id="UP001054945"/>
    </source>
</evidence>
<evidence type="ECO:0000313" key="2">
    <source>
        <dbReference type="EMBL" id="GIX69141.1"/>
    </source>
</evidence>
<dbReference type="Pfam" id="PF00651">
    <property type="entry name" value="BTB"/>
    <property type="match status" value="1"/>
</dbReference>
<keyword evidence="3" id="KW-1185">Reference proteome</keyword>
<gene>
    <name evidence="2" type="ORF">CEXT_143181</name>
</gene>
<feature type="domain" description="BTB" evidence="1">
    <location>
        <begin position="1"/>
        <end position="74"/>
    </location>
</feature>
<dbReference type="CDD" id="cd18186">
    <property type="entry name" value="BTB_POZ_ZBTB_KLHL-like"/>
    <property type="match status" value="1"/>
</dbReference>
<dbReference type="SUPFAM" id="SSF54695">
    <property type="entry name" value="POZ domain"/>
    <property type="match status" value="1"/>
</dbReference>
<dbReference type="EMBL" id="BPLR01002019">
    <property type="protein sequence ID" value="GIX69141.1"/>
    <property type="molecule type" value="Genomic_DNA"/>
</dbReference>
<reference evidence="2 3" key="1">
    <citation type="submission" date="2021-06" db="EMBL/GenBank/DDBJ databases">
        <title>Caerostris extrusa draft genome.</title>
        <authorList>
            <person name="Kono N."/>
            <person name="Arakawa K."/>
        </authorList>
    </citation>
    <scope>NUCLEOTIDE SEQUENCE [LARGE SCALE GENOMIC DNA]</scope>
</reference>